<dbReference type="EMBL" id="JPMI01000275">
    <property type="protein sequence ID" value="KFA88879.1"/>
    <property type="molecule type" value="Genomic_DNA"/>
</dbReference>
<protein>
    <submittedName>
        <fullName evidence="1">Uncharacterized protein</fullName>
    </submittedName>
</protein>
<sequence length="261" mass="28771">MSRWPLWAVLAPGEPTRLESRARAIAMPDWDEEDGEELPFEFIPGSGRYHAIVGTDPIDIGAEMQIAEALSLECDESVYSIERANDPWTVMSWRNGALDVLEDEDPEELAESLGCALPGSEASPDSPARKPLRKIALVEGLRAQEAPRVLEEADDPFPPGHYRFEETPQGLRISSETGNIGFVHVALSERLPHATVYGVTASPSLDTFYVSVLRGGECIGQFAQPPYELPPFPVFSDIKGERSPERILAALGIPAMWFRNE</sequence>
<evidence type="ECO:0000313" key="1">
    <source>
        <dbReference type="EMBL" id="KFA88879.1"/>
    </source>
</evidence>
<comment type="caution">
    <text evidence="1">The sequence shown here is derived from an EMBL/GenBank/DDBJ whole genome shotgun (WGS) entry which is preliminary data.</text>
</comment>
<proteinExistence type="predicted"/>
<reference evidence="1 2" key="1">
    <citation type="submission" date="2014-07" db="EMBL/GenBank/DDBJ databases">
        <title>Draft Genome Sequence of Gephyronic Acid Producer, Cystobacter violaceus Strain Cb vi76.</title>
        <authorList>
            <person name="Stevens D.C."/>
            <person name="Young J."/>
            <person name="Carmichael R."/>
            <person name="Tan J."/>
            <person name="Taylor R.E."/>
        </authorList>
    </citation>
    <scope>NUCLEOTIDE SEQUENCE [LARGE SCALE GENOMIC DNA]</scope>
    <source>
        <strain evidence="1 2">Cb vi76</strain>
    </source>
</reference>
<accession>A0A084SK94</accession>
<evidence type="ECO:0000313" key="2">
    <source>
        <dbReference type="Proteomes" id="UP000028547"/>
    </source>
</evidence>
<name>A0A084SK94_9BACT</name>
<gene>
    <name evidence="1" type="ORF">Q664_38910</name>
</gene>
<dbReference type="RefSeq" id="WP_043407406.1">
    <property type="nucleotide sequence ID" value="NZ_JPMI01000275.1"/>
</dbReference>
<dbReference type="Proteomes" id="UP000028547">
    <property type="component" value="Unassembled WGS sequence"/>
</dbReference>
<organism evidence="1 2">
    <name type="scientific">Archangium violaceum Cb vi76</name>
    <dbReference type="NCBI Taxonomy" id="1406225"/>
    <lineage>
        <taxon>Bacteria</taxon>
        <taxon>Pseudomonadati</taxon>
        <taxon>Myxococcota</taxon>
        <taxon>Myxococcia</taxon>
        <taxon>Myxococcales</taxon>
        <taxon>Cystobacterineae</taxon>
        <taxon>Archangiaceae</taxon>
        <taxon>Archangium</taxon>
    </lineage>
</organism>
<dbReference type="AlphaFoldDB" id="A0A084SK94"/>